<evidence type="ECO:0000256" key="3">
    <source>
        <dbReference type="ARBA" id="ARBA00023235"/>
    </source>
</evidence>
<dbReference type="EC" id="5.4.99.25" evidence="1"/>
<dbReference type="Gene3D" id="3.30.70.2510">
    <property type="match status" value="1"/>
</dbReference>
<protein>
    <recommendedName>
        <fullName evidence="1">tRNA pseudouridine(55) synthase</fullName>
        <ecNumber evidence="1">5.4.99.25</ecNumber>
    </recommendedName>
</protein>
<dbReference type="InterPro" id="IPR039894">
    <property type="entry name" value="Pus10-like"/>
</dbReference>
<keyword evidence="6" id="KW-1185">Reference proteome</keyword>
<reference evidence="5" key="1">
    <citation type="journal article" date="2023" name="Science">
        <title>Elucidation of the pathway for biosynthesis of saponin adjuvants from the soapbark tree.</title>
        <authorList>
            <person name="Reed J."/>
            <person name="Orme A."/>
            <person name="El-Demerdash A."/>
            <person name="Owen C."/>
            <person name="Martin L.B.B."/>
            <person name="Misra R.C."/>
            <person name="Kikuchi S."/>
            <person name="Rejzek M."/>
            <person name="Martin A.C."/>
            <person name="Harkess A."/>
            <person name="Leebens-Mack J."/>
            <person name="Louveau T."/>
            <person name="Stephenson M.J."/>
            <person name="Osbourn A."/>
        </authorList>
    </citation>
    <scope>NUCLEOTIDE SEQUENCE</scope>
    <source>
        <strain evidence="5">S10</strain>
    </source>
</reference>
<dbReference type="GO" id="GO:0160148">
    <property type="term" value="F:tRNA pseudouridine(55) synthase activity"/>
    <property type="evidence" value="ECO:0007669"/>
    <property type="project" value="UniProtKB-EC"/>
</dbReference>
<dbReference type="InterPro" id="IPR048741">
    <property type="entry name" value="Pus10-like_C"/>
</dbReference>
<dbReference type="AlphaFoldDB" id="A0AAD7PTV8"/>
<keyword evidence="2" id="KW-0819">tRNA processing</keyword>
<accession>A0AAD7PTV8</accession>
<dbReference type="EMBL" id="JARAOO010000006">
    <property type="protein sequence ID" value="KAJ7966929.1"/>
    <property type="molecule type" value="Genomic_DNA"/>
</dbReference>
<gene>
    <name evidence="5" type="ORF">O6P43_016326</name>
</gene>
<dbReference type="Proteomes" id="UP001163823">
    <property type="component" value="Chromosome 6"/>
</dbReference>
<dbReference type="GO" id="GO:0031119">
    <property type="term" value="P:tRNA pseudouridine synthesis"/>
    <property type="evidence" value="ECO:0007669"/>
    <property type="project" value="TreeGrafter"/>
</dbReference>
<evidence type="ECO:0000313" key="6">
    <source>
        <dbReference type="Proteomes" id="UP001163823"/>
    </source>
</evidence>
<name>A0AAD7PTV8_QUISA</name>
<comment type="caution">
    <text evidence="5">The sequence shown here is derived from an EMBL/GenBank/DDBJ whole genome shotgun (WGS) entry which is preliminary data.</text>
</comment>
<evidence type="ECO:0000256" key="2">
    <source>
        <dbReference type="ARBA" id="ARBA00022694"/>
    </source>
</evidence>
<dbReference type="Pfam" id="PF21238">
    <property type="entry name" value="Pus10_C"/>
    <property type="match status" value="1"/>
</dbReference>
<dbReference type="KEGG" id="qsa:O6P43_016326"/>
<evidence type="ECO:0000313" key="5">
    <source>
        <dbReference type="EMBL" id="KAJ7966929.1"/>
    </source>
</evidence>
<evidence type="ECO:0000256" key="1">
    <source>
        <dbReference type="ARBA" id="ARBA00012787"/>
    </source>
</evidence>
<evidence type="ECO:0000259" key="4">
    <source>
        <dbReference type="Pfam" id="PF21238"/>
    </source>
</evidence>
<dbReference type="PANTHER" id="PTHR21568">
    <property type="entry name" value="TRNA PSEUDOURIDINE SYNTHASE PUS10"/>
    <property type="match status" value="1"/>
</dbReference>
<keyword evidence="3" id="KW-0413">Isomerase</keyword>
<dbReference type="PANTHER" id="PTHR21568:SF0">
    <property type="entry name" value="TRNA PSEUDOURIDINE SYNTHASE PUS10"/>
    <property type="match status" value="1"/>
</dbReference>
<sequence length="145" mass="16830">MCLLHFSPVSDPRTYLWIVDPAKALLHSFNIQTTVTVKHQKGRRKFQIELRLAREEQYSRNVSQTRWIIDDERINQASVEEIIGGNILPMCRGDNYSLIPLVERIFISNMLLWFGFLVILKEEDLQSVSLLKGSGFFCSLGRNRC</sequence>
<organism evidence="5 6">
    <name type="scientific">Quillaja saponaria</name>
    <name type="common">Soap bark tree</name>
    <dbReference type="NCBI Taxonomy" id="32244"/>
    <lineage>
        <taxon>Eukaryota</taxon>
        <taxon>Viridiplantae</taxon>
        <taxon>Streptophyta</taxon>
        <taxon>Embryophyta</taxon>
        <taxon>Tracheophyta</taxon>
        <taxon>Spermatophyta</taxon>
        <taxon>Magnoliopsida</taxon>
        <taxon>eudicotyledons</taxon>
        <taxon>Gunneridae</taxon>
        <taxon>Pentapetalae</taxon>
        <taxon>rosids</taxon>
        <taxon>fabids</taxon>
        <taxon>Fabales</taxon>
        <taxon>Quillajaceae</taxon>
        <taxon>Quillaja</taxon>
    </lineage>
</organism>
<feature type="domain" description="Pus10-like C-terminal" evidence="4">
    <location>
        <begin position="56"/>
        <end position="98"/>
    </location>
</feature>
<proteinExistence type="predicted"/>